<accession>A0ABR6BJV3</accession>
<evidence type="ECO:0008006" key="7">
    <source>
        <dbReference type="Google" id="ProtNLM"/>
    </source>
</evidence>
<comment type="subcellular location">
    <subcellularLocation>
        <location evidence="1">Cytoplasm</location>
    </subcellularLocation>
</comment>
<evidence type="ECO:0000256" key="3">
    <source>
        <dbReference type="ARBA" id="ARBA00022490"/>
    </source>
</evidence>
<gene>
    <name evidence="5" type="ORF">BC739_004366</name>
</gene>
<keyword evidence="4" id="KW-0143">Chaperone</keyword>
<keyword evidence="3" id="KW-0963">Cytoplasm</keyword>
<dbReference type="EMBL" id="JACJID010000003">
    <property type="protein sequence ID" value="MBA8927160.1"/>
    <property type="molecule type" value="Genomic_DNA"/>
</dbReference>
<evidence type="ECO:0000256" key="4">
    <source>
        <dbReference type="ARBA" id="ARBA00023186"/>
    </source>
</evidence>
<name>A0ABR6BJV3_9PSEU</name>
<proteinExistence type="inferred from homology"/>
<protein>
    <recommendedName>
        <fullName evidence="7">ESAT-6 protein secretion system EspG family protein</fullName>
    </recommendedName>
</protein>
<reference evidence="5 6" key="1">
    <citation type="submission" date="2020-08" db="EMBL/GenBank/DDBJ databases">
        <title>Genomic Encyclopedia of Archaeal and Bacterial Type Strains, Phase II (KMG-II): from individual species to whole genera.</title>
        <authorList>
            <person name="Goeker M."/>
        </authorList>
    </citation>
    <scope>NUCLEOTIDE SEQUENCE [LARGE SCALE GENOMIC DNA]</scope>
    <source>
        <strain evidence="5 6">DSM 43850</strain>
    </source>
</reference>
<comment type="similarity">
    <text evidence="2">Belongs to the EspG family.</text>
</comment>
<evidence type="ECO:0000313" key="6">
    <source>
        <dbReference type="Proteomes" id="UP000517916"/>
    </source>
</evidence>
<evidence type="ECO:0000313" key="5">
    <source>
        <dbReference type="EMBL" id="MBA8927160.1"/>
    </source>
</evidence>
<keyword evidence="6" id="KW-1185">Reference proteome</keyword>
<dbReference type="RefSeq" id="WP_025355658.1">
    <property type="nucleotide sequence ID" value="NZ_BAAABQ010000057.1"/>
</dbReference>
<dbReference type="InterPro" id="IPR025734">
    <property type="entry name" value="EspG"/>
</dbReference>
<dbReference type="Pfam" id="PF14011">
    <property type="entry name" value="ESX-1_EspG"/>
    <property type="match status" value="1"/>
</dbReference>
<sequence length="256" mass="26949">MAVLECTFPELDAAGEALGVDLRRFPFAFPYFGGGVDRPGLYASVNASLSARGLVHGSRFAPELEDTLRLFGTGRLSVSMLGSAGERQLIALAVFAQDRVVVGVQTSGGIRFDVLAEDGAVRALVGLLPPLAPAHGASVTVTESAAPAPRRVDEDFASASYLHSTGGPSDQAGRDLEAAQRILAMPRLGSGAFVVAEDGRHGQLGPSESVSWLDTDAGRYLVISDRGADGRLHVTYTPGDQAKLDHQLHRLLARFS</sequence>
<organism evidence="5 6">
    <name type="scientific">Kutzneria viridogrisea</name>
    <dbReference type="NCBI Taxonomy" id="47990"/>
    <lineage>
        <taxon>Bacteria</taxon>
        <taxon>Bacillati</taxon>
        <taxon>Actinomycetota</taxon>
        <taxon>Actinomycetes</taxon>
        <taxon>Pseudonocardiales</taxon>
        <taxon>Pseudonocardiaceae</taxon>
        <taxon>Kutzneria</taxon>
    </lineage>
</organism>
<evidence type="ECO:0000256" key="1">
    <source>
        <dbReference type="ARBA" id="ARBA00004496"/>
    </source>
</evidence>
<comment type="caution">
    <text evidence="5">The sequence shown here is derived from an EMBL/GenBank/DDBJ whole genome shotgun (WGS) entry which is preliminary data.</text>
</comment>
<dbReference type="Proteomes" id="UP000517916">
    <property type="component" value="Unassembled WGS sequence"/>
</dbReference>
<evidence type="ECO:0000256" key="2">
    <source>
        <dbReference type="ARBA" id="ARBA00006411"/>
    </source>
</evidence>